<keyword evidence="2" id="KW-0813">Transport</keyword>
<dbReference type="AlphaFoldDB" id="A0AB34JJP7"/>
<evidence type="ECO:0000256" key="2">
    <source>
        <dbReference type="ARBA" id="ARBA00022448"/>
    </source>
</evidence>
<feature type="transmembrane region" description="Helical" evidence="6">
    <location>
        <begin position="297"/>
        <end position="318"/>
    </location>
</feature>
<feature type="transmembrane region" description="Helical" evidence="6">
    <location>
        <begin position="174"/>
        <end position="195"/>
    </location>
</feature>
<dbReference type="InterPro" id="IPR020846">
    <property type="entry name" value="MFS_dom"/>
</dbReference>
<proteinExistence type="predicted"/>
<dbReference type="GO" id="GO:0016020">
    <property type="term" value="C:membrane"/>
    <property type="evidence" value="ECO:0007669"/>
    <property type="project" value="UniProtKB-SubCell"/>
</dbReference>
<sequence>MDSTALVGAEAAEAEAAEARSATKRLKRAVVLIVATAFFVFTALGTVIIPILPHVMTRRLGLPDLCVFPLFAAGPFVQLLLAPPLGKLVDKHGPFKPLLLAFSVLAACAGLFGGALAFVPDEPHDDAAPFPSRWAIYACLFVSRSLQGLSSATIISGGIALVASTHPDEERGGASGTAMSGLALGALSPLVGGYFAKAAGLGAPFYLLGGLVVVDALILSALRPILPPGSIKRAADAAASPPPSAAAAASPARALWRDPSALLVAAAIATGNLASSLTEPLAPLWLGNGPLGYDSGLQGLIFGAATVSYFIMTPIAGGCADKPARRVPQLMVGLCVNACGLCCLGLAPWAATLADPNDRTQERGAAAGGGRGRGGCVGAAVEEEAVSSEVAVHSVPLIIAGLALIGFGLALIDTPSLPLLSAMAEGYGEAGFGEAGAIETTAFAVGQTLGPLLSLPLVAAFDASARTPRWLSDGLAPSAFPAALIHLALVPALLLVKAPRHAEEFTATPLPAGSINSPTRVLEDA</sequence>
<evidence type="ECO:0000259" key="7">
    <source>
        <dbReference type="PROSITE" id="PS50850"/>
    </source>
</evidence>
<dbReference type="PANTHER" id="PTHR23506:SF23">
    <property type="entry name" value="GH10249P"/>
    <property type="match status" value="1"/>
</dbReference>
<keyword evidence="5 6" id="KW-0472">Membrane</keyword>
<feature type="transmembrane region" description="Helical" evidence="6">
    <location>
        <begin position="390"/>
        <end position="412"/>
    </location>
</feature>
<dbReference type="PROSITE" id="PS50850">
    <property type="entry name" value="MFS"/>
    <property type="match status" value="1"/>
</dbReference>
<feature type="transmembrane region" description="Helical" evidence="6">
    <location>
        <begin position="330"/>
        <end position="351"/>
    </location>
</feature>
<protein>
    <recommendedName>
        <fullName evidence="7">Major facilitator superfamily (MFS) profile domain-containing protein</fullName>
    </recommendedName>
</protein>
<evidence type="ECO:0000256" key="6">
    <source>
        <dbReference type="SAM" id="Phobius"/>
    </source>
</evidence>
<evidence type="ECO:0000313" key="8">
    <source>
        <dbReference type="EMBL" id="KAL1522141.1"/>
    </source>
</evidence>
<feature type="domain" description="Major facilitator superfamily (MFS) profile" evidence="7">
    <location>
        <begin position="31"/>
        <end position="500"/>
    </location>
</feature>
<evidence type="ECO:0000313" key="9">
    <source>
        <dbReference type="Proteomes" id="UP001515480"/>
    </source>
</evidence>
<dbReference type="Proteomes" id="UP001515480">
    <property type="component" value="Unassembled WGS sequence"/>
</dbReference>
<evidence type="ECO:0000256" key="1">
    <source>
        <dbReference type="ARBA" id="ARBA00004141"/>
    </source>
</evidence>
<dbReference type="PANTHER" id="PTHR23506">
    <property type="entry name" value="GH10249P"/>
    <property type="match status" value="1"/>
</dbReference>
<evidence type="ECO:0000256" key="4">
    <source>
        <dbReference type="ARBA" id="ARBA00022989"/>
    </source>
</evidence>
<dbReference type="InterPro" id="IPR050930">
    <property type="entry name" value="MFS_Vesicular_Transporter"/>
</dbReference>
<dbReference type="GO" id="GO:0022857">
    <property type="term" value="F:transmembrane transporter activity"/>
    <property type="evidence" value="ECO:0007669"/>
    <property type="project" value="InterPro"/>
</dbReference>
<organism evidence="8 9">
    <name type="scientific">Prymnesium parvum</name>
    <name type="common">Toxic golden alga</name>
    <dbReference type="NCBI Taxonomy" id="97485"/>
    <lineage>
        <taxon>Eukaryota</taxon>
        <taxon>Haptista</taxon>
        <taxon>Haptophyta</taxon>
        <taxon>Prymnesiophyceae</taxon>
        <taxon>Prymnesiales</taxon>
        <taxon>Prymnesiaceae</taxon>
        <taxon>Prymnesium</taxon>
    </lineage>
</organism>
<keyword evidence="4 6" id="KW-1133">Transmembrane helix</keyword>
<feature type="transmembrane region" description="Helical" evidence="6">
    <location>
        <begin position="260"/>
        <end position="277"/>
    </location>
</feature>
<dbReference type="Gene3D" id="1.20.1250.20">
    <property type="entry name" value="MFS general substrate transporter like domains"/>
    <property type="match status" value="2"/>
</dbReference>
<keyword evidence="9" id="KW-1185">Reference proteome</keyword>
<keyword evidence="3 6" id="KW-0812">Transmembrane</keyword>
<gene>
    <name evidence="8" type="ORF">AB1Y20_021781</name>
</gene>
<feature type="transmembrane region" description="Helical" evidence="6">
    <location>
        <begin position="201"/>
        <end position="222"/>
    </location>
</feature>
<dbReference type="InterPro" id="IPR011701">
    <property type="entry name" value="MFS"/>
</dbReference>
<feature type="transmembrane region" description="Helical" evidence="6">
    <location>
        <begin position="29"/>
        <end position="52"/>
    </location>
</feature>
<evidence type="ECO:0000256" key="3">
    <source>
        <dbReference type="ARBA" id="ARBA00022692"/>
    </source>
</evidence>
<reference evidence="8 9" key="1">
    <citation type="journal article" date="2024" name="Science">
        <title>Giant polyketide synthase enzymes in the biosynthesis of giant marine polyether toxins.</title>
        <authorList>
            <person name="Fallon T.R."/>
            <person name="Shende V.V."/>
            <person name="Wierzbicki I.H."/>
            <person name="Pendleton A.L."/>
            <person name="Watervoot N.F."/>
            <person name="Auber R.P."/>
            <person name="Gonzalez D.J."/>
            <person name="Wisecaver J.H."/>
            <person name="Moore B.S."/>
        </authorList>
    </citation>
    <scope>NUCLEOTIDE SEQUENCE [LARGE SCALE GENOMIC DNA]</scope>
    <source>
        <strain evidence="8 9">12B1</strain>
    </source>
</reference>
<feature type="transmembrane region" description="Helical" evidence="6">
    <location>
        <begin position="98"/>
        <end position="119"/>
    </location>
</feature>
<dbReference type="EMBL" id="JBGBPQ010000007">
    <property type="protein sequence ID" value="KAL1522141.1"/>
    <property type="molecule type" value="Genomic_DNA"/>
</dbReference>
<feature type="transmembrane region" description="Helical" evidence="6">
    <location>
        <begin position="134"/>
        <end position="162"/>
    </location>
</feature>
<name>A0AB34JJP7_PRYPA</name>
<dbReference type="InterPro" id="IPR036259">
    <property type="entry name" value="MFS_trans_sf"/>
</dbReference>
<evidence type="ECO:0000256" key="5">
    <source>
        <dbReference type="ARBA" id="ARBA00023136"/>
    </source>
</evidence>
<comment type="caution">
    <text evidence="8">The sequence shown here is derived from an EMBL/GenBank/DDBJ whole genome shotgun (WGS) entry which is preliminary data.</text>
</comment>
<accession>A0AB34JJP7</accession>
<comment type="subcellular location">
    <subcellularLocation>
        <location evidence="1">Membrane</location>
        <topology evidence="1">Multi-pass membrane protein</topology>
    </subcellularLocation>
</comment>
<dbReference type="SUPFAM" id="SSF103473">
    <property type="entry name" value="MFS general substrate transporter"/>
    <property type="match status" value="1"/>
</dbReference>
<feature type="transmembrane region" description="Helical" evidence="6">
    <location>
        <begin position="67"/>
        <end position="86"/>
    </location>
</feature>
<dbReference type="Pfam" id="PF07690">
    <property type="entry name" value="MFS_1"/>
    <property type="match status" value="1"/>
</dbReference>